<dbReference type="PANTHER" id="PTHR19432:SF35">
    <property type="entry name" value="SOLUTE CARRIER FAMILY 45 MEMBER 3 ISOFORM X1"/>
    <property type="match status" value="1"/>
</dbReference>
<proteinExistence type="predicted"/>
<dbReference type="GO" id="GO:0008506">
    <property type="term" value="F:sucrose:proton symporter activity"/>
    <property type="evidence" value="ECO:0007669"/>
    <property type="project" value="TreeGrafter"/>
</dbReference>
<keyword evidence="5 7" id="KW-0472">Membrane</keyword>
<dbReference type="GO" id="GO:0016020">
    <property type="term" value="C:membrane"/>
    <property type="evidence" value="ECO:0007669"/>
    <property type="project" value="UniProtKB-SubCell"/>
</dbReference>
<evidence type="ECO:0000256" key="5">
    <source>
        <dbReference type="ARBA" id="ARBA00023136"/>
    </source>
</evidence>
<feature type="transmembrane region" description="Helical" evidence="7">
    <location>
        <begin position="248"/>
        <end position="270"/>
    </location>
</feature>
<feature type="transmembrane region" description="Helical" evidence="7">
    <location>
        <begin position="120"/>
        <end position="137"/>
    </location>
</feature>
<evidence type="ECO:0000256" key="2">
    <source>
        <dbReference type="ARBA" id="ARBA00022448"/>
    </source>
</evidence>
<evidence type="ECO:0000256" key="1">
    <source>
        <dbReference type="ARBA" id="ARBA00004141"/>
    </source>
</evidence>
<sequence>MKTPSTKGSHESSPHIEAEYECVQDTVPQETQEFQQADEPSCSASRFRRGCRNGTPATDNTRHAKRNSRQSSATLSNHPITVSLILQLPWIGLTALHYSVFELMTSYLTSMGVYYFVPRYMPSVLTFVMAPIVGAASDRSIANVGRRNHFLIIATIVLTISTMLLGGSKSIFGDHLLLLTINVAFIVWGAVALEVGLRSRIFDIIPKDFQVHAHACGSMWHSVGLALGMVLVGGGSNVVYGDQITEAVMLQTCGTVVAAIVVTVALSIYLKPEAPLQHENKRVVAFERFFVEIWDVVVGAPLEIKMICLLQLFTWMAWYSFDNQKYKWWAEYVYLGCLQTTTTVTCSPEGVALYTDGLNLAKIAVQGISAVQFLSTLSFFVLIPKNPSAIRLKQVTLFFMSFGVVMLLVALIVGAQSHTASFVSFILTGVFYSAIDVFPFAMTGIVAKDFMDASSRYNTNGVYVSLMVQFACCAKFAVEEFNTNEISSMGSSNILALPMLLFVLSTAYAYFYKFEV</sequence>
<evidence type="ECO:0000256" key="3">
    <source>
        <dbReference type="ARBA" id="ARBA00022692"/>
    </source>
</evidence>
<dbReference type="VEuPathDB" id="FungiDB:AeMF1_009077"/>
<keyword evidence="4 7" id="KW-1133">Transmembrane helix</keyword>
<feature type="transmembrane region" description="Helical" evidence="7">
    <location>
        <begin position="395"/>
        <end position="416"/>
    </location>
</feature>
<feature type="transmembrane region" description="Helical" evidence="7">
    <location>
        <begin position="363"/>
        <end position="383"/>
    </location>
</feature>
<evidence type="ECO:0000256" key="4">
    <source>
        <dbReference type="ARBA" id="ARBA00022989"/>
    </source>
</evidence>
<feature type="transmembrane region" description="Helical" evidence="7">
    <location>
        <begin position="291"/>
        <end position="318"/>
    </location>
</feature>
<keyword evidence="9" id="KW-1185">Reference proteome</keyword>
<comment type="subcellular location">
    <subcellularLocation>
        <location evidence="1">Membrane</location>
        <topology evidence="1">Multi-pass membrane protein</topology>
    </subcellularLocation>
</comment>
<feature type="transmembrane region" description="Helical" evidence="7">
    <location>
        <begin position="177"/>
        <end position="197"/>
    </location>
</feature>
<evidence type="ECO:0000256" key="7">
    <source>
        <dbReference type="SAM" id="Phobius"/>
    </source>
</evidence>
<feature type="transmembrane region" description="Helical" evidence="7">
    <location>
        <begin position="459"/>
        <end position="478"/>
    </location>
</feature>
<dbReference type="Proteomes" id="UP000481153">
    <property type="component" value="Unassembled WGS sequence"/>
</dbReference>
<feature type="transmembrane region" description="Helical" evidence="7">
    <location>
        <begin position="490"/>
        <end position="511"/>
    </location>
</feature>
<dbReference type="EMBL" id="VJMJ01000122">
    <property type="protein sequence ID" value="KAF0733397.1"/>
    <property type="molecule type" value="Genomic_DNA"/>
</dbReference>
<dbReference type="AlphaFoldDB" id="A0A6G0X0T4"/>
<name>A0A6G0X0T4_9STRA</name>
<comment type="caution">
    <text evidence="8">The sequence shown here is derived from an EMBL/GenBank/DDBJ whole genome shotgun (WGS) entry which is preliminary data.</text>
</comment>
<feature type="transmembrane region" description="Helical" evidence="7">
    <location>
        <begin position="218"/>
        <end position="236"/>
    </location>
</feature>
<evidence type="ECO:0000313" key="8">
    <source>
        <dbReference type="EMBL" id="KAF0733397.1"/>
    </source>
</evidence>
<protein>
    <recommendedName>
        <fullName evidence="10">Major facilitator superfamily associated domain-containing protein</fullName>
    </recommendedName>
</protein>
<organism evidence="8 9">
    <name type="scientific">Aphanomyces euteiches</name>
    <dbReference type="NCBI Taxonomy" id="100861"/>
    <lineage>
        <taxon>Eukaryota</taxon>
        <taxon>Sar</taxon>
        <taxon>Stramenopiles</taxon>
        <taxon>Oomycota</taxon>
        <taxon>Saprolegniomycetes</taxon>
        <taxon>Saprolegniales</taxon>
        <taxon>Verrucalvaceae</taxon>
        <taxon>Aphanomyces</taxon>
    </lineage>
</organism>
<dbReference type="InterPro" id="IPR036259">
    <property type="entry name" value="MFS_trans_sf"/>
</dbReference>
<dbReference type="PANTHER" id="PTHR19432">
    <property type="entry name" value="SUGAR TRANSPORTER"/>
    <property type="match status" value="1"/>
</dbReference>
<gene>
    <name evidence="8" type="ORF">Ae201684_009644</name>
</gene>
<feature type="transmembrane region" description="Helical" evidence="7">
    <location>
        <begin position="422"/>
        <end position="447"/>
    </location>
</feature>
<keyword evidence="3 7" id="KW-0812">Transmembrane</keyword>
<accession>A0A6G0X0T4</accession>
<dbReference type="SUPFAM" id="SSF103473">
    <property type="entry name" value="MFS general substrate transporter"/>
    <property type="match status" value="1"/>
</dbReference>
<keyword evidence="2" id="KW-0813">Transport</keyword>
<feature type="region of interest" description="Disordered" evidence="6">
    <location>
        <begin position="31"/>
        <end position="73"/>
    </location>
</feature>
<feature type="transmembrane region" description="Helical" evidence="7">
    <location>
        <begin position="79"/>
        <end position="100"/>
    </location>
</feature>
<reference evidence="8 9" key="1">
    <citation type="submission" date="2019-07" db="EMBL/GenBank/DDBJ databases">
        <title>Genomics analysis of Aphanomyces spp. identifies a new class of oomycete effector associated with host adaptation.</title>
        <authorList>
            <person name="Gaulin E."/>
        </authorList>
    </citation>
    <scope>NUCLEOTIDE SEQUENCE [LARGE SCALE GENOMIC DNA]</scope>
    <source>
        <strain evidence="8 9">ATCC 201684</strain>
    </source>
</reference>
<evidence type="ECO:0000313" key="9">
    <source>
        <dbReference type="Proteomes" id="UP000481153"/>
    </source>
</evidence>
<evidence type="ECO:0008006" key="10">
    <source>
        <dbReference type="Google" id="ProtNLM"/>
    </source>
</evidence>
<evidence type="ECO:0000256" key="6">
    <source>
        <dbReference type="SAM" id="MobiDB-lite"/>
    </source>
</evidence>
<feature type="transmembrane region" description="Helical" evidence="7">
    <location>
        <begin position="149"/>
        <end position="171"/>
    </location>
</feature>